<dbReference type="AlphaFoldDB" id="A0A147IY39"/>
<protein>
    <submittedName>
        <fullName evidence="2">Uncharacterized protein</fullName>
    </submittedName>
</protein>
<proteinExistence type="predicted"/>
<evidence type="ECO:0000256" key="1">
    <source>
        <dbReference type="SAM" id="MobiDB-lite"/>
    </source>
</evidence>
<name>A0A147IY39_9SPHN</name>
<sequence>MTAVSSRISSHPVANDPNQSDGSGNGAASMTRRQSFATPAMMRRPRSAASCVIFFSSTALG</sequence>
<dbReference type="Proteomes" id="UP000074072">
    <property type="component" value="Unassembled WGS sequence"/>
</dbReference>
<comment type="caution">
    <text evidence="2">The sequence shown here is derived from an EMBL/GenBank/DDBJ whole genome shotgun (WGS) entry which is preliminary data.</text>
</comment>
<accession>A0A147IY39</accession>
<evidence type="ECO:0000313" key="2">
    <source>
        <dbReference type="EMBL" id="KTW00464.1"/>
    </source>
</evidence>
<dbReference type="PATRIC" id="fig|33051.4.peg.2096"/>
<dbReference type="EMBL" id="LDTE01000037">
    <property type="protein sequence ID" value="KTW00464.1"/>
    <property type="molecule type" value="Genomic_DNA"/>
</dbReference>
<reference evidence="2 3" key="1">
    <citation type="journal article" date="2016" name="Front. Microbiol.">
        <title>Genomic Resource of Rice Seed Associated Bacteria.</title>
        <authorList>
            <person name="Midha S."/>
            <person name="Bansal K."/>
            <person name="Sharma S."/>
            <person name="Kumar N."/>
            <person name="Patil P.P."/>
            <person name="Chaudhry V."/>
            <person name="Patil P.B."/>
        </authorList>
    </citation>
    <scope>NUCLEOTIDE SEQUENCE [LARGE SCALE GENOMIC DNA]</scope>
    <source>
        <strain evidence="2 3">SB4</strain>
    </source>
</reference>
<gene>
    <name evidence="2" type="ORF">SB4_07090</name>
</gene>
<feature type="region of interest" description="Disordered" evidence="1">
    <location>
        <begin position="1"/>
        <end position="47"/>
    </location>
</feature>
<organism evidence="2 3">
    <name type="scientific">Sphingomonas sanguinis</name>
    <dbReference type="NCBI Taxonomy" id="33051"/>
    <lineage>
        <taxon>Bacteria</taxon>
        <taxon>Pseudomonadati</taxon>
        <taxon>Pseudomonadota</taxon>
        <taxon>Alphaproteobacteria</taxon>
        <taxon>Sphingomonadales</taxon>
        <taxon>Sphingomonadaceae</taxon>
        <taxon>Sphingomonas</taxon>
    </lineage>
</organism>
<feature type="compositionally biased region" description="Polar residues" evidence="1">
    <location>
        <begin position="16"/>
        <end position="37"/>
    </location>
</feature>
<evidence type="ECO:0000313" key="3">
    <source>
        <dbReference type="Proteomes" id="UP000074072"/>
    </source>
</evidence>